<dbReference type="RefSeq" id="WP_012647958.1">
    <property type="nucleotide sequence ID" value="NC_011979.1"/>
</dbReference>
<protein>
    <submittedName>
        <fullName evidence="2">Uncharacterized protein</fullName>
    </submittedName>
</protein>
<dbReference type="Proteomes" id="UP000007721">
    <property type="component" value="Chromosome"/>
</dbReference>
<keyword evidence="1" id="KW-1133">Transmembrane helix</keyword>
<keyword evidence="3" id="KW-1185">Reference proteome</keyword>
<evidence type="ECO:0000256" key="1">
    <source>
        <dbReference type="SAM" id="Phobius"/>
    </source>
</evidence>
<name>B9M2B2_GEODF</name>
<dbReference type="HOGENOM" id="CLU_054568_1_0_7"/>
<reference evidence="2 3" key="1">
    <citation type="submission" date="2009-01" db="EMBL/GenBank/DDBJ databases">
        <title>Complete sequence of Geobacter sp. FRC-32.</title>
        <authorList>
            <consortium name="US DOE Joint Genome Institute"/>
            <person name="Lucas S."/>
            <person name="Copeland A."/>
            <person name="Lapidus A."/>
            <person name="Glavina del Rio T."/>
            <person name="Dalin E."/>
            <person name="Tice H."/>
            <person name="Bruce D."/>
            <person name="Goodwin L."/>
            <person name="Pitluck S."/>
            <person name="Saunders E."/>
            <person name="Brettin T."/>
            <person name="Detter J.C."/>
            <person name="Han C."/>
            <person name="Larimer F."/>
            <person name="Land M."/>
            <person name="Hauser L."/>
            <person name="Kyrpides N."/>
            <person name="Ovchinnikova G."/>
            <person name="Kostka J."/>
            <person name="Richardson P."/>
        </authorList>
    </citation>
    <scope>NUCLEOTIDE SEQUENCE [LARGE SCALE GENOMIC DNA]</scope>
    <source>
        <strain evidence="3">DSM 22248 / JCM 15807 / FRC-32</strain>
    </source>
</reference>
<evidence type="ECO:0000313" key="2">
    <source>
        <dbReference type="EMBL" id="ACM21230.1"/>
    </source>
</evidence>
<dbReference type="EMBL" id="CP001390">
    <property type="protein sequence ID" value="ACM21230.1"/>
    <property type="molecule type" value="Genomic_DNA"/>
</dbReference>
<gene>
    <name evidence="2" type="ordered locus">Geob_2886</name>
</gene>
<dbReference type="AlphaFoldDB" id="B9M2B2"/>
<keyword evidence="1" id="KW-0812">Transmembrane</keyword>
<proteinExistence type="predicted"/>
<accession>B9M2B2</accession>
<dbReference type="STRING" id="316067.Geob_2886"/>
<dbReference type="eggNOG" id="COG1721">
    <property type="taxonomic scope" value="Bacteria"/>
</dbReference>
<sequence length="276" mass="30418">MTLFLGFAAVNTGNNLLFLIVSAMLGFMAVSGVAGWANIRGLKLQLVLPEEIYAGAETLAVIKLTNTKRLMPSFLLQIMVCGKSTDFNYISSSSTETDSVVVKFTHRGLQPMGEALVFSPFPVNFFVRCNRLRLEDEFIVFPAPIHASFATAAEQGQPNTDPLPLSRGMEGEVNRIKDYAGGDPLKMIHWRLSAKHPLLKVKEMSAGGGEPVILDPRLLPGSTLEARLSSAVFLINRLIRDNRPVGLRISDRIIKPKASKSHRLRLLTELALYDQN</sequence>
<feature type="transmembrane region" description="Helical" evidence="1">
    <location>
        <begin position="16"/>
        <end position="37"/>
    </location>
</feature>
<dbReference type="KEGG" id="geo:Geob_2886"/>
<evidence type="ECO:0000313" key="3">
    <source>
        <dbReference type="Proteomes" id="UP000007721"/>
    </source>
</evidence>
<dbReference type="PANTHER" id="PTHR34351">
    <property type="entry name" value="SLR1927 PROTEIN-RELATED"/>
    <property type="match status" value="1"/>
</dbReference>
<keyword evidence="1" id="KW-0472">Membrane</keyword>
<organism evidence="2 3">
    <name type="scientific">Geotalea daltonii (strain DSM 22248 / JCM 15807 / FRC-32)</name>
    <name type="common">Geobacter daltonii</name>
    <dbReference type="NCBI Taxonomy" id="316067"/>
    <lineage>
        <taxon>Bacteria</taxon>
        <taxon>Pseudomonadati</taxon>
        <taxon>Thermodesulfobacteriota</taxon>
        <taxon>Desulfuromonadia</taxon>
        <taxon>Geobacterales</taxon>
        <taxon>Geobacteraceae</taxon>
        <taxon>Geotalea</taxon>
    </lineage>
</organism>
<dbReference type="PANTHER" id="PTHR34351:SF1">
    <property type="entry name" value="SLR1927 PROTEIN"/>
    <property type="match status" value="1"/>
</dbReference>